<evidence type="ECO:0000259" key="13">
    <source>
        <dbReference type="PROSITE" id="PS50929"/>
    </source>
</evidence>
<dbReference type="InterPro" id="IPR003439">
    <property type="entry name" value="ABC_transporter-like_ATP-bd"/>
</dbReference>
<evidence type="ECO:0000256" key="6">
    <source>
        <dbReference type="ARBA" id="ARBA00022840"/>
    </source>
</evidence>
<dbReference type="GO" id="GO:0005886">
    <property type="term" value="C:plasma membrane"/>
    <property type="evidence" value="ECO:0007669"/>
    <property type="project" value="UniProtKB-SubCell"/>
</dbReference>
<evidence type="ECO:0000256" key="7">
    <source>
        <dbReference type="ARBA" id="ARBA00022967"/>
    </source>
</evidence>
<accession>D2XIQ9</accession>
<evidence type="ECO:0000256" key="3">
    <source>
        <dbReference type="ARBA" id="ARBA00022475"/>
    </source>
</evidence>
<dbReference type="PANTHER" id="PTHR43394">
    <property type="entry name" value="ATP-DEPENDENT PERMEASE MDL1, MITOCHONDRIAL"/>
    <property type="match status" value="1"/>
</dbReference>
<dbReference type="AlphaFoldDB" id="D2XIQ9"/>
<dbReference type="Gene3D" id="3.40.50.300">
    <property type="entry name" value="P-loop containing nucleotide triphosphate hydrolases"/>
    <property type="match status" value="1"/>
</dbReference>
<keyword evidence="7" id="KW-1278">Translocase</keyword>
<dbReference type="PROSITE" id="PS50929">
    <property type="entry name" value="ABC_TM1F"/>
    <property type="match status" value="1"/>
</dbReference>
<dbReference type="PROSITE" id="PS00211">
    <property type="entry name" value="ABC_TRANSPORTER_1"/>
    <property type="match status" value="1"/>
</dbReference>
<protein>
    <submittedName>
        <fullName evidence="14">MsbA</fullName>
    </submittedName>
</protein>
<comment type="subcellular location">
    <subcellularLocation>
        <location evidence="1">Cell membrane</location>
        <topology evidence="1">Multi-pass membrane protein</topology>
    </subcellularLocation>
</comment>
<dbReference type="EMBL" id="GU177851">
    <property type="protein sequence ID" value="ADB12520.1"/>
    <property type="molecule type" value="Genomic_DNA"/>
</dbReference>
<dbReference type="CDD" id="cd18552">
    <property type="entry name" value="ABC_6TM_MsbA_like"/>
    <property type="match status" value="1"/>
</dbReference>
<evidence type="ECO:0000256" key="4">
    <source>
        <dbReference type="ARBA" id="ARBA00022692"/>
    </source>
</evidence>
<sequence length="583" mass="64049">MTATTTDGKRLYRRLLGYVVPHWRAFVISIVALLVVSATEVGFAAFIKPLMDGSFVERDPEVIKWAPLVLIGLFLVRGIATYLSKYWMSWVARKVINVLRGEMFSQLLRLPVSFFDATPSGTLLSKLIYDVEQVARATTDSITILVRDSVTVVGLLGWMFFLNWRLALVLMIGAPFIAQVINVINRRFRRYSSRIQDSVGDVTQIAEEAIEGQRVVKTFGGEGYETGRFEAANEKNRMLNMKLLKTNAASVPVVELVAATASAGVIYFALQEVDKGALSVGSFMSFITAMMMIHSPMKRLTNVTANLQRGIAASASIFSLIDSPAEPDHGTRAIARAAGEVEYRGVSFSYPESQGDVLQQISLRVAPGQVVALVGRSGSGKSTLVGLLPRFYDVSQGQILLDGEDIRELPLANLRDQISLVSQHITLFNDTIANNIAYGRLEGADREAIIAAAEAAHAMEFIRELPVGLDTMVGENGVLLSGGQRQRLAIARALLKDSPILILDEATSALDTESERHIQAALEQVMRNRTTLVIAHRLSTIEHADTIVVMERGRMIESGTHTELLEKNGQYAALYAMQFQEKS</sequence>
<evidence type="ECO:0000256" key="9">
    <source>
        <dbReference type="ARBA" id="ARBA00023055"/>
    </source>
</evidence>
<evidence type="ECO:0000259" key="12">
    <source>
        <dbReference type="PROSITE" id="PS50893"/>
    </source>
</evidence>
<dbReference type="PANTHER" id="PTHR43394:SF1">
    <property type="entry name" value="ATP-BINDING CASSETTE SUB-FAMILY B MEMBER 10, MITOCHONDRIAL"/>
    <property type="match status" value="1"/>
</dbReference>
<keyword evidence="4 11" id="KW-0812">Transmembrane</keyword>
<dbReference type="InterPro" id="IPR027417">
    <property type="entry name" value="P-loop_NTPase"/>
</dbReference>
<dbReference type="GO" id="GO:0034040">
    <property type="term" value="F:ATPase-coupled lipid transmembrane transporter activity"/>
    <property type="evidence" value="ECO:0007669"/>
    <property type="project" value="InterPro"/>
</dbReference>
<keyword evidence="3" id="KW-1003">Cell membrane</keyword>
<keyword evidence="5" id="KW-0547">Nucleotide-binding</keyword>
<evidence type="ECO:0000256" key="5">
    <source>
        <dbReference type="ARBA" id="ARBA00022741"/>
    </source>
</evidence>
<dbReference type="Pfam" id="PF00664">
    <property type="entry name" value="ABC_membrane"/>
    <property type="match status" value="1"/>
</dbReference>
<dbReference type="SUPFAM" id="SSF52540">
    <property type="entry name" value="P-loop containing nucleoside triphosphate hydrolases"/>
    <property type="match status" value="1"/>
</dbReference>
<feature type="transmembrane region" description="Helical" evidence="11">
    <location>
        <begin position="247"/>
        <end position="270"/>
    </location>
</feature>
<dbReference type="InterPro" id="IPR011527">
    <property type="entry name" value="ABC1_TM_dom"/>
</dbReference>
<dbReference type="SUPFAM" id="SSF90123">
    <property type="entry name" value="ABC transporter transmembrane region"/>
    <property type="match status" value="1"/>
</dbReference>
<dbReference type="NCBIfam" id="TIGR02203">
    <property type="entry name" value="MsbA_lipidA"/>
    <property type="match status" value="1"/>
</dbReference>
<evidence type="ECO:0000313" key="14">
    <source>
        <dbReference type="EMBL" id="ADB12520.1"/>
    </source>
</evidence>
<dbReference type="InterPro" id="IPR017871">
    <property type="entry name" value="ABC_transporter-like_CS"/>
</dbReference>
<feature type="domain" description="ABC transmembrane type-1" evidence="13">
    <location>
        <begin position="27"/>
        <end position="309"/>
    </location>
</feature>
<reference evidence="14" key="2">
    <citation type="journal article" date="2010" name="J. Microbiol.">
        <title>Metagenomic assessment of a sulfur-oxidizing enrichment culture derived from marine sediment.</title>
        <authorList>
            <person name="Jung M.Y."/>
            <person name="Pham V."/>
            <person name="Park S.J."/>
            <person name="Kim S.J."/>
            <person name="Chae J.C."/>
            <person name="Roh Y."/>
            <person name="Rhee S.K."/>
        </authorList>
    </citation>
    <scope>NUCLEOTIDE SEQUENCE</scope>
</reference>
<dbReference type="GO" id="GO:0005524">
    <property type="term" value="F:ATP binding"/>
    <property type="evidence" value="ECO:0007669"/>
    <property type="project" value="UniProtKB-KW"/>
</dbReference>
<dbReference type="InterPro" id="IPR011917">
    <property type="entry name" value="ABC_transpr_lipidA"/>
</dbReference>
<dbReference type="InterPro" id="IPR036640">
    <property type="entry name" value="ABC1_TM_sf"/>
</dbReference>
<dbReference type="GO" id="GO:0016887">
    <property type="term" value="F:ATP hydrolysis activity"/>
    <property type="evidence" value="ECO:0007669"/>
    <property type="project" value="InterPro"/>
</dbReference>
<dbReference type="PROSITE" id="PS50893">
    <property type="entry name" value="ABC_TRANSPORTER_2"/>
    <property type="match status" value="1"/>
</dbReference>
<feature type="transmembrane region" description="Helical" evidence="11">
    <location>
        <begin position="166"/>
        <end position="184"/>
    </location>
</feature>
<dbReference type="Pfam" id="PF00005">
    <property type="entry name" value="ABC_tran"/>
    <property type="match status" value="1"/>
</dbReference>
<evidence type="ECO:0000256" key="2">
    <source>
        <dbReference type="ARBA" id="ARBA00022448"/>
    </source>
</evidence>
<dbReference type="GO" id="GO:0015421">
    <property type="term" value="F:ABC-type oligopeptide transporter activity"/>
    <property type="evidence" value="ECO:0007669"/>
    <property type="project" value="TreeGrafter"/>
</dbReference>
<keyword evidence="6" id="KW-0067">ATP-binding</keyword>
<dbReference type="FunFam" id="3.40.50.300:FF:000140">
    <property type="entry name" value="Lipid A export ATP-binding/permease protein MsbA"/>
    <property type="match status" value="1"/>
</dbReference>
<keyword evidence="9" id="KW-0445">Lipid transport</keyword>
<evidence type="ECO:0000256" key="10">
    <source>
        <dbReference type="ARBA" id="ARBA00023136"/>
    </source>
</evidence>
<dbReference type="InterPro" id="IPR039421">
    <property type="entry name" value="Type_1_exporter"/>
</dbReference>
<dbReference type="InterPro" id="IPR003593">
    <property type="entry name" value="AAA+_ATPase"/>
</dbReference>
<evidence type="ECO:0000256" key="11">
    <source>
        <dbReference type="SAM" id="Phobius"/>
    </source>
</evidence>
<dbReference type="SMART" id="SM00382">
    <property type="entry name" value="AAA"/>
    <property type="match status" value="1"/>
</dbReference>
<evidence type="ECO:0000256" key="8">
    <source>
        <dbReference type="ARBA" id="ARBA00022989"/>
    </source>
</evidence>
<feature type="transmembrane region" description="Helical" evidence="11">
    <location>
        <begin position="23"/>
        <end position="47"/>
    </location>
</feature>
<feature type="domain" description="ABC transporter" evidence="12">
    <location>
        <begin position="341"/>
        <end position="577"/>
    </location>
</feature>
<keyword evidence="2" id="KW-0813">Transport</keyword>
<feature type="transmembrane region" description="Helical" evidence="11">
    <location>
        <begin position="68"/>
        <end position="88"/>
    </location>
</feature>
<reference evidence="14" key="1">
    <citation type="submission" date="2009-11" db="EMBL/GenBank/DDBJ databases">
        <authorList>
            <person name="Rhee S.-K."/>
            <person name="Park S.-J."/>
        </authorList>
    </citation>
    <scope>NUCLEOTIDE SEQUENCE</scope>
</reference>
<organism evidence="14">
    <name type="scientific">uncultured bacterium 9F08</name>
    <dbReference type="NCBI Taxonomy" id="697051"/>
    <lineage>
        <taxon>Bacteria</taxon>
        <taxon>environmental samples</taxon>
    </lineage>
</organism>
<keyword evidence="10 11" id="KW-0472">Membrane</keyword>
<evidence type="ECO:0000256" key="1">
    <source>
        <dbReference type="ARBA" id="ARBA00004651"/>
    </source>
</evidence>
<dbReference type="Gene3D" id="1.20.1560.10">
    <property type="entry name" value="ABC transporter type 1, transmembrane domain"/>
    <property type="match status" value="1"/>
</dbReference>
<keyword evidence="8 11" id="KW-1133">Transmembrane helix</keyword>
<feature type="transmembrane region" description="Helical" evidence="11">
    <location>
        <begin position="141"/>
        <end position="160"/>
    </location>
</feature>
<proteinExistence type="predicted"/>
<name>D2XIQ9_9BACT</name>